<dbReference type="InterPro" id="IPR016796">
    <property type="entry name" value="UCP021774"/>
</dbReference>
<evidence type="ECO:0000313" key="2">
    <source>
        <dbReference type="EMBL" id="GGJ03381.1"/>
    </source>
</evidence>
<comment type="caution">
    <text evidence="2">The sequence shown here is derived from an EMBL/GenBank/DDBJ whole genome shotgun (WGS) entry which is preliminary data.</text>
</comment>
<dbReference type="Pfam" id="PF03625">
    <property type="entry name" value="DUF302"/>
    <property type="match status" value="1"/>
</dbReference>
<protein>
    <recommendedName>
        <fullName evidence="1">DUF302 domain-containing protein</fullName>
    </recommendedName>
</protein>
<accession>A0A917K824</accession>
<dbReference type="RefSeq" id="WP_188881617.1">
    <property type="nucleotide sequence ID" value="NZ_BMOY01000012.1"/>
</dbReference>
<organism evidence="2 3">
    <name type="scientific">Alicyclobacillus cellulosilyticus</name>
    <dbReference type="NCBI Taxonomy" id="1003997"/>
    <lineage>
        <taxon>Bacteria</taxon>
        <taxon>Bacillati</taxon>
        <taxon>Bacillota</taxon>
        <taxon>Bacilli</taxon>
        <taxon>Bacillales</taxon>
        <taxon>Alicyclobacillaceae</taxon>
        <taxon>Alicyclobacillus</taxon>
    </lineage>
</organism>
<reference evidence="2" key="1">
    <citation type="journal article" date="2014" name="Int. J. Syst. Evol. Microbiol.">
        <title>Complete genome sequence of Corynebacterium casei LMG S-19264T (=DSM 44701T), isolated from a smear-ripened cheese.</title>
        <authorList>
            <consortium name="US DOE Joint Genome Institute (JGI-PGF)"/>
            <person name="Walter F."/>
            <person name="Albersmeier A."/>
            <person name="Kalinowski J."/>
            <person name="Ruckert C."/>
        </authorList>
    </citation>
    <scope>NUCLEOTIDE SEQUENCE</scope>
    <source>
        <strain evidence="2">JCM 18487</strain>
    </source>
</reference>
<dbReference type="Gene3D" id="3.30.310.70">
    <property type="entry name" value="TT1751-like domain"/>
    <property type="match status" value="1"/>
</dbReference>
<dbReference type="PANTHER" id="PTHR38342:SF1">
    <property type="entry name" value="SLR5037 PROTEIN"/>
    <property type="match status" value="1"/>
</dbReference>
<feature type="domain" description="DUF302" evidence="1">
    <location>
        <begin position="38"/>
        <end position="99"/>
    </location>
</feature>
<dbReference type="Proteomes" id="UP000637695">
    <property type="component" value="Unassembled WGS sequence"/>
</dbReference>
<gene>
    <name evidence="2" type="ORF">GCM10010885_10820</name>
</gene>
<dbReference type="InterPro" id="IPR035923">
    <property type="entry name" value="TT1751-like_sf"/>
</dbReference>
<dbReference type="PIRSF" id="PIRSF021774">
    <property type="entry name" value="UCP021774"/>
    <property type="match status" value="1"/>
</dbReference>
<reference evidence="2" key="2">
    <citation type="submission" date="2020-09" db="EMBL/GenBank/DDBJ databases">
        <authorList>
            <person name="Sun Q."/>
            <person name="Ohkuma M."/>
        </authorList>
    </citation>
    <scope>NUCLEOTIDE SEQUENCE</scope>
    <source>
        <strain evidence="2">JCM 18487</strain>
    </source>
</reference>
<dbReference type="SUPFAM" id="SSF103247">
    <property type="entry name" value="TT1751-like"/>
    <property type="match status" value="1"/>
</dbReference>
<proteinExistence type="predicted"/>
<keyword evidence="3" id="KW-1185">Reference proteome</keyword>
<name>A0A917K824_9BACL</name>
<dbReference type="EMBL" id="BMOY01000012">
    <property type="protein sequence ID" value="GGJ03381.1"/>
    <property type="molecule type" value="Genomic_DNA"/>
</dbReference>
<evidence type="ECO:0000259" key="1">
    <source>
        <dbReference type="Pfam" id="PF03625"/>
    </source>
</evidence>
<dbReference type="CDD" id="cd14797">
    <property type="entry name" value="DUF302"/>
    <property type="match status" value="1"/>
</dbReference>
<evidence type="ECO:0000313" key="3">
    <source>
        <dbReference type="Proteomes" id="UP000637695"/>
    </source>
</evidence>
<dbReference type="AlphaFoldDB" id="A0A917K824"/>
<sequence length="131" mass="14486">MAQDFHYSASTTKSLDEAVLALEAALKERKFGVLWQLDIPAKLKEKGVDFDKPYRVLEVCNPYEAKHVLTQNPMVGYFLPCKVVVYENEGKTVIGLPKPTALMGVMGDESLMATARRVEAALKEAVDVAAR</sequence>
<dbReference type="InterPro" id="IPR005180">
    <property type="entry name" value="DUF302"/>
</dbReference>
<dbReference type="PANTHER" id="PTHR38342">
    <property type="entry name" value="SLR5037 PROTEIN"/>
    <property type="match status" value="1"/>
</dbReference>